<keyword evidence="9" id="KW-0611">Plant defense</keyword>
<evidence type="ECO:0000256" key="2">
    <source>
        <dbReference type="ARBA" id="ARBA00004496"/>
    </source>
</evidence>
<proteinExistence type="inferred from homology"/>
<dbReference type="PANTHER" id="PTHR23155">
    <property type="entry name" value="DISEASE RESISTANCE PROTEIN RP"/>
    <property type="match status" value="1"/>
</dbReference>
<dbReference type="FunFam" id="1.10.10.10:FF:000322">
    <property type="entry name" value="Probable disease resistance protein At1g63360"/>
    <property type="match status" value="1"/>
</dbReference>
<dbReference type="GO" id="GO:0043531">
    <property type="term" value="F:ADP binding"/>
    <property type="evidence" value="ECO:0007669"/>
    <property type="project" value="InterPro"/>
</dbReference>
<dbReference type="Gene3D" id="3.40.50.300">
    <property type="entry name" value="P-loop containing nucleotide triphosphate hydrolases"/>
    <property type="match status" value="1"/>
</dbReference>
<dbReference type="Gene3D" id="3.80.10.10">
    <property type="entry name" value="Ribonuclease Inhibitor"/>
    <property type="match status" value="1"/>
</dbReference>
<dbReference type="InterPro" id="IPR032675">
    <property type="entry name" value="LRR_dom_sf"/>
</dbReference>
<name>A0A8S0V8N0_OLEEU</name>
<keyword evidence="7" id="KW-0677">Repeat</keyword>
<organism evidence="13 14">
    <name type="scientific">Olea europaea subsp. europaea</name>
    <dbReference type="NCBI Taxonomy" id="158383"/>
    <lineage>
        <taxon>Eukaryota</taxon>
        <taxon>Viridiplantae</taxon>
        <taxon>Streptophyta</taxon>
        <taxon>Embryophyta</taxon>
        <taxon>Tracheophyta</taxon>
        <taxon>Spermatophyta</taxon>
        <taxon>Magnoliopsida</taxon>
        <taxon>eudicotyledons</taxon>
        <taxon>Gunneridae</taxon>
        <taxon>Pentapetalae</taxon>
        <taxon>asterids</taxon>
        <taxon>lamiids</taxon>
        <taxon>Lamiales</taxon>
        <taxon>Oleaceae</taxon>
        <taxon>Oleeae</taxon>
        <taxon>Olea</taxon>
    </lineage>
</organism>
<dbReference type="InterPro" id="IPR058922">
    <property type="entry name" value="WHD_DRP"/>
</dbReference>
<dbReference type="SUPFAM" id="SSF52540">
    <property type="entry name" value="P-loop containing nucleoside triphosphate hydrolases"/>
    <property type="match status" value="1"/>
</dbReference>
<evidence type="ECO:0000313" key="13">
    <source>
        <dbReference type="EMBL" id="CAA3027775.1"/>
    </source>
</evidence>
<comment type="subcellular location">
    <subcellularLocation>
        <location evidence="2">Cytoplasm</location>
    </subcellularLocation>
</comment>
<evidence type="ECO:0000256" key="4">
    <source>
        <dbReference type="ARBA" id="ARBA00022490"/>
    </source>
</evidence>
<comment type="caution">
    <text evidence="13">The sequence shown here is derived from an EMBL/GenBank/DDBJ whole genome shotgun (WGS) entry which is preliminary data.</text>
</comment>
<dbReference type="PANTHER" id="PTHR23155:SF1152">
    <property type="entry name" value="AAA+ ATPASE DOMAIN-CONTAINING PROTEIN"/>
    <property type="match status" value="1"/>
</dbReference>
<dbReference type="Proteomes" id="UP000594638">
    <property type="component" value="Unassembled WGS sequence"/>
</dbReference>
<feature type="domain" description="Disease resistance protein winged helix" evidence="12">
    <location>
        <begin position="546"/>
        <end position="615"/>
    </location>
</feature>
<dbReference type="AlphaFoldDB" id="A0A8S0V8N0"/>
<keyword evidence="5" id="KW-0433">Leucine-rich repeat</keyword>
<evidence type="ECO:0000313" key="14">
    <source>
        <dbReference type="Proteomes" id="UP000594638"/>
    </source>
</evidence>
<dbReference type="Pfam" id="PF00931">
    <property type="entry name" value="NB-ARC"/>
    <property type="match status" value="1"/>
</dbReference>
<keyword evidence="8" id="KW-0547">Nucleotide-binding</keyword>
<accession>A0A8S0V8N0</accession>
<dbReference type="PRINTS" id="PR00364">
    <property type="entry name" value="DISEASERSIST"/>
</dbReference>
<evidence type="ECO:0000256" key="10">
    <source>
        <dbReference type="ARBA" id="ARBA00022840"/>
    </source>
</evidence>
<dbReference type="InterPro" id="IPR027417">
    <property type="entry name" value="P-loop_NTPase"/>
</dbReference>
<dbReference type="InterPro" id="IPR042197">
    <property type="entry name" value="Apaf_helical"/>
</dbReference>
<evidence type="ECO:0000256" key="6">
    <source>
        <dbReference type="ARBA" id="ARBA00022667"/>
    </source>
</evidence>
<dbReference type="InterPro" id="IPR036388">
    <property type="entry name" value="WH-like_DNA-bd_sf"/>
</dbReference>
<evidence type="ECO:0000256" key="7">
    <source>
        <dbReference type="ARBA" id="ARBA00022737"/>
    </source>
</evidence>
<sequence length="945" mass="108679">MAVSYENLSSLVTSPNLLSHLENLKLDGGEQIVSFQWHGPHFLAFLRYATKLCLSSNYKNDRFNFLYYATKLCLCFNYKHDRFNDLLKHLEDSASDCTLHGETEHYKIFLEILLSFLPEIREFFTIQKLLQLSDGTPNTNEIVASFIGFLVETIEELLNCGPDSSVLVSYQVTFLLKELESLLFFLGDAEPELNNNILTEIEAVANEAGFFLHSFFFTTDLVTLSKMDLALSALGKRIEILQVRIKDHCTAASKELNRGIGSLQVAESPRGRRVAESLQNISMGDENIVGYEDNTTLILSKLLGGSNHCQIISIVGMPGLGKTTLVKKLYNASHVRYYFDVLSWCVVSQTYRKRKLLIDILFTISNFNRDKILEMEDEELAEHIYKNLKGRRYLIVMDDIWDTHSWHDIRRYFPDDRNGSRILFTSRLKNVALEISHIIIEPPPLSKGESWDLLEQKVFKKERCPEELQDIGKQIAANCKGLPLLVVVMASVLSNMEKSESSWLQVATSISFYISQKSDDFLSILKLSYKNLPIHLKPCFLYLSAFEEDAEIPVRKLLLLWIAEGFIVRNEQKSFEDIAEEYLMELINRSLIQVSKRRTDYGVKACILHDLVLEMCWKVAVEENFLFQHQFLVSKNRSRLEKSHRSETLSILHNSKKIRILESMNDLSITETLTELRYLEMSSKLTSLIGRLQNLEFLLAEKTTNILPRYLLDLPKLRHLHVGGPARFSKNCENSQINSLQTLSFVCIFDLKDEEILKCSPSLRTLSCAVLPDYCPDLNFFSQLESLKIVFYGSFKGDYTLFEFPVNIKKLTLSKMGLPWENMSLIGKLPKLEILKLEDEACEGKIWSTQEADFKKLKFLKLDSLDLEHWISSNDHFPVLERLVLRYCDKLGSIPFEFSHILTLQKIEVHACGKDVENSAQQIHEEQIENGNEEFEVLISKAILE</sequence>
<dbReference type="GO" id="GO:0005524">
    <property type="term" value="F:ATP binding"/>
    <property type="evidence" value="ECO:0007669"/>
    <property type="project" value="UniProtKB-KW"/>
</dbReference>
<evidence type="ECO:0000256" key="8">
    <source>
        <dbReference type="ARBA" id="ARBA00022741"/>
    </source>
</evidence>
<evidence type="ECO:0000256" key="3">
    <source>
        <dbReference type="ARBA" id="ARBA00008894"/>
    </source>
</evidence>
<reference evidence="13 14" key="1">
    <citation type="submission" date="2019-12" db="EMBL/GenBank/DDBJ databases">
        <authorList>
            <person name="Alioto T."/>
            <person name="Alioto T."/>
            <person name="Gomez Garrido J."/>
        </authorList>
    </citation>
    <scope>NUCLEOTIDE SEQUENCE [LARGE SCALE GENOMIC DNA]</scope>
</reference>
<evidence type="ECO:0000256" key="9">
    <source>
        <dbReference type="ARBA" id="ARBA00022821"/>
    </source>
</evidence>
<dbReference type="Gene3D" id="1.10.8.430">
    <property type="entry name" value="Helical domain of apoptotic protease-activating factors"/>
    <property type="match status" value="1"/>
</dbReference>
<dbReference type="Gene3D" id="1.10.10.10">
    <property type="entry name" value="Winged helix-like DNA-binding domain superfamily/Winged helix DNA-binding domain"/>
    <property type="match status" value="1"/>
</dbReference>
<dbReference type="FunFam" id="3.40.50.300:FF:001091">
    <property type="entry name" value="Probable disease resistance protein At1g61300"/>
    <property type="match status" value="1"/>
</dbReference>
<protein>
    <submittedName>
        <fullName evidence="13">Late blight resistance homolog R1A-3</fullName>
    </submittedName>
</protein>
<keyword evidence="4" id="KW-0963">Cytoplasm</keyword>
<dbReference type="SUPFAM" id="SSF52058">
    <property type="entry name" value="L domain-like"/>
    <property type="match status" value="1"/>
</dbReference>
<dbReference type="EMBL" id="CACTIH010009219">
    <property type="protein sequence ID" value="CAA3027775.1"/>
    <property type="molecule type" value="Genomic_DNA"/>
</dbReference>
<dbReference type="Gramene" id="OE9A070313T1">
    <property type="protein sequence ID" value="OE9A070313C1"/>
    <property type="gene ID" value="OE9A070313"/>
</dbReference>
<dbReference type="InterPro" id="IPR002182">
    <property type="entry name" value="NB-ARC"/>
</dbReference>
<comment type="function">
    <text evidence="1">Confers resistance to late blight (Phytophthora infestans) races carrying the avirulence gene Avr1. Resistance proteins guard the plant against pathogens that contain an appropriate avirulence protein via an indirect interaction with this avirulence protein. That triggers a defense system including the hypersensitive response, which restricts the pathogen growth.</text>
</comment>
<evidence type="ECO:0000259" key="12">
    <source>
        <dbReference type="Pfam" id="PF23559"/>
    </source>
</evidence>
<dbReference type="GO" id="GO:0051607">
    <property type="term" value="P:defense response to virus"/>
    <property type="evidence" value="ECO:0007669"/>
    <property type="project" value="UniProtKB-ARBA"/>
</dbReference>
<comment type="similarity">
    <text evidence="3">Belongs to the disease resistance NB-LRR family.</text>
</comment>
<dbReference type="GO" id="GO:0005737">
    <property type="term" value="C:cytoplasm"/>
    <property type="evidence" value="ECO:0007669"/>
    <property type="project" value="UniProtKB-SubCell"/>
</dbReference>
<evidence type="ECO:0000256" key="1">
    <source>
        <dbReference type="ARBA" id="ARBA00002074"/>
    </source>
</evidence>
<keyword evidence="6" id="KW-0381">Hypersensitive response</keyword>
<dbReference type="InterPro" id="IPR044974">
    <property type="entry name" value="Disease_R_plants"/>
</dbReference>
<evidence type="ECO:0000256" key="5">
    <source>
        <dbReference type="ARBA" id="ARBA00022614"/>
    </source>
</evidence>
<evidence type="ECO:0000259" key="11">
    <source>
        <dbReference type="Pfam" id="PF00931"/>
    </source>
</evidence>
<feature type="domain" description="NB-ARC" evidence="11">
    <location>
        <begin position="298"/>
        <end position="463"/>
    </location>
</feature>
<keyword evidence="10" id="KW-0067">ATP-binding</keyword>
<dbReference type="OrthoDB" id="6161812at2759"/>
<keyword evidence="14" id="KW-1185">Reference proteome</keyword>
<dbReference type="GO" id="GO:0009626">
    <property type="term" value="P:plant-type hypersensitive response"/>
    <property type="evidence" value="ECO:0007669"/>
    <property type="project" value="UniProtKB-KW"/>
</dbReference>
<gene>
    <name evidence="13" type="ORF">OLEA9_A070313</name>
</gene>
<dbReference type="Pfam" id="PF23559">
    <property type="entry name" value="WHD_DRP"/>
    <property type="match status" value="1"/>
</dbReference>